<keyword evidence="1" id="KW-1133">Transmembrane helix</keyword>
<reference evidence="2 3" key="1">
    <citation type="submission" date="2020-01" db="EMBL/GenBank/DDBJ databases">
        <title>Genome analysis of Anaerocolumna sp. CBA3638.</title>
        <authorList>
            <person name="Kim J."/>
            <person name="Roh S.W."/>
        </authorList>
    </citation>
    <scope>NUCLEOTIDE SEQUENCE [LARGE SCALE GENOMIC DNA]</scope>
    <source>
        <strain evidence="2 3">CBA3638</strain>
    </source>
</reference>
<feature type="transmembrane region" description="Helical" evidence="1">
    <location>
        <begin position="148"/>
        <end position="170"/>
    </location>
</feature>
<dbReference type="InterPro" id="IPR007563">
    <property type="entry name" value="DUF554"/>
</dbReference>
<keyword evidence="3" id="KW-1185">Reference proteome</keyword>
<dbReference type="Pfam" id="PF04474">
    <property type="entry name" value="DUF554"/>
    <property type="match status" value="1"/>
</dbReference>
<sequence>MIGVLINGAAVLFGGFIGLLFKKGIPESIEKSMNKALGLVVIIIGINGVISNMFRTQADGSLLSSGELLLVISFTIGTLAGEILKLDDKINAFSGKIEHKFKIQGFTAGFITASSICCIGAMGIIGSLTSGLTGDNSILITKSILDLVITIVLAASLGFGVMFSCIPLVIYQGSICLFAGFLSNILVGELLTQVCMVGFTLIICVGLNLMTDIKFKTVNMLPSLLIPVIYYGIRMLF</sequence>
<dbReference type="AlphaFoldDB" id="A0A6P1TJC2"/>
<name>A0A6P1TJC2_9FIRM</name>
<feature type="transmembrane region" description="Helical" evidence="1">
    <location>
        <begin position="105"/>
        <end position="128"/>
    </location>
</feature>
<proteinExistence type="predicted"/>
<organism evidence="2 3">
    <name type="scientific">Anaerocolumna sedimenticola</name>
    <dbReference type="NCBI Taxonomy" id="2696063"/>
    <lineage>
        <taxon>Bacteria</taxon>
        <taxon>Bacillati</taxon>
        <taxon>Bacillota</taxon>
        <taxon>Clostridia</taxon>
        <taxon>Lachnospirales</taxon>
        <taxon>Lachnospiraceae</taxon>
        <taxon>Anaerocolumna</taxon>
    </lineage>
</organism>
<evidence type="ECO:0000256" key="1">
    <source>
        <dbReference type="SAM" id="Phobius"/>
    </source>
</evidence>
<keyword evidence="1" id="KW-0812">Transmembrane</keyword>
<feature type="transmembrane region" description="Helical" evidence="1">
    <location>
        <begin position="36"/>
        <end position="54"/>
    </location>
</feature>
<evidence type="ECO:0000313" key="2">
    <source>
        <dbReference type="EMBL" id="QHQ60219.1"/>
    </source>
</evidence>
<feature type="transmembrane region" description="Helical" evidence="1">
    <location>
        <begin position="66"/>
        <end position="84"/>
    </location>
</feature>
<protein>
    <submittedName>
        <fullName evidence="2">DUF554 family protein</fullName>
    </submittedName>
</protein>
<gene>
    <name evidence="2" type="ORF">Ana3638_05040</name>
</gene>
<dbReference type="Proteomes" id="UP000464314">
    <property type="component" value="Chromosome"/>
</dbReference>
<feature type="transmembrane region" description="Helical" evidence="1">
    <location>
        <begin position="6"/>
        <end position="24"/>
    </location>
</feature>
<dbReference type="PANTHER" id="PTHR36111:SF2">
    <property type="entry name" value="INNER MEMBRANE PROTEIN"/>
    <property type="match status" value="1"/>
</dbReference>
<evidence type="ECO:0000313" key="3">
    <source>
        <dbReference type="Proteomes" id="UP000464314"/>
    </source>
</evidence>
<dbReference type="KEGG" id="anr:Ana3638_05040"/>
<dbReference type="EMBL" id="CP048000">
    <property type="protein sequence ID" value="QHQ60219.1"/>
    <property type="molecule type" value="Genomic_DNA"/>
</dbReference>
<dbReference type="RefSeq" id="WP_161837055.1">
    <property type="nucleotide sequence ID" value="NZ_CP048000.1"/>
</dbReference>
<keyword evidence="1" id="KW-0472">Membrane</keyword>
<accession>A0A6P1TJC2</accession>
<feature type="transmembrane region" description="Helical" evidence="1">
    <location>
        <begin position="190"/>
        <end position="211"/>
    </location>
</feature>
<dbReference type="PANTHER" id="PTHR36111">
    <property type="entry name" value="INNER MEMBRANE PROTEIN-RELATED"/>
    <property type="match status" value="1"/>
</dbReference>